<dbReference type="Proteomes" id="UP001230649">
    <property type="component" value="Unassembled WGS sequence"/>
</dbReference>
<sequence length="1274" mass="143605">MALLPSLFLAPFIAYLFKLAFDWYFQQDIDRYTAQRLRRLSKLHLNIQQPAPRSQPPRPTHHNNTLLSLIAHIQADFILPWYSRISPSSTFPDAIERVLLHCTDSAALRLSHIDIPDLCATRILPKLTKHFDEYRKLEHLLYPSGTFSSSRHHHPSHTVNPAAILQSHHKHLHPALPASTLANPLPSVQAYLGARVVEPLLRALLPKEEQSRAVMALTREIVASSVLLPLVDMLSEPDFWNQMISDKMDPYIQERNQVSQLRRAIETASMAGPNDLKALETSPVSLRADSLKIPVKSRSNTISVRTDAKSFDVFLSSVAKVQSLTEAKRLRNDVDREIRALKNTASLSTNDEQRRKEEAHLKRLEKARRKIEKRIDRLQGKSPSNGNKPVAASDSPYEPTLRQILDDPSSLVLFTEFMGRRGQSNVIQFWLAVNSFQTPLENPDVISSDTVQLLDVDMVYEDLSLLWARFLRPEYGLPSLGLNPQMEETIGNMVSKERSQVTRQDVGLAQQSAFRAQREAYELMLEDQFPAFKETDLYRKAALDIQVHHHSLMEQQSRPSLDGIGSPLSDLSSPQLLSPNQPPKWLSLSSHFPSFTKANKSPANEQDPALPASIIEEDTQTTPKRPTALRGRARRISNAFNNMRSPSVNDSRDVAPTLGFLIGSPPENSDGVRKGIFDDEEDEKNIQRDVPAGKEQDSDACVEIQRMEAIQTALTSIMERDDRSRSGNGPVDRRQSTESFNPRHSRSSLSTESLDEQRLSFDPLGARQSFDNDGFLSRPQLSRGSQSQLKAMGISPDCTRRRDRVFDDDPDDDEESLADSVEFASPTPSSRKLSNVFDGQELSNRLDPGNSETGAEIEWIRTRLSHMREQDTILDKMIRAADLKGSAGQHRLLVKSQNDLRLEIQALTLQRQQYEQLQQNSNIDPEKTRIRIPNATVLAEDAGKQIVRYLINVEQRGDDGSILSEWTVPRRFNEFFDLQQTLKADPRLAEAFRKKKIEVPAKKLMPKLSQVFVDARRRALEAYLTELLRIPLACEHAALRRFLSRNITHYKKQSRSKQNYADTSPIRATSDSKATQSLYQSLTASIDDILARPSMLEVVSENLGRQAGDMISKYDASVAQAGQLGLEWGSAVFSPVLSPLVAGLGDASDPFDTTPKDHAKRETSNVDTIKSPIIGSICDFLLQLLDYKDNDWLRKPALLLILKHFMGSTIERKIRETCETAISAQAGEKYIKIVQDTMWPNGTRRSPSILRTEEEKFRTRNSAASKVQALISGE</sequence>
<protein>
    <submittedName>
        <fullName evidence="1">Uncharacterized protein</fullName>
    </submittedName>
</protein>
<organism evidence="1 2">
    <name type="scientific">Naganishia adeliensis</name>
    <dbReference type="NCBI Taxonomy" id="92952"/>
    <lineage>
        <taxon>Eukaryota</taxon>
        <taxon>Fungi</taxon>
        <taxon>Dikarya</taxon>
        <taxon>Basidiomycota</taxon>
        <taxon>Agaricomycotina</taxon>
        <taxon>Tremellomycetes</taxon>
        <taxon>Filobasidiales</taxon>
        <taxon>Filobasidiaceae</taxon>
        <taxon>Naganishia</taxon>
    </lineage>
</organism>
<proteinExistence type="predicted"/>
<evidence type="ECO:0000313" key="2">
    <source>
        <dbReference type="Proteomes" id="UP001230649"/>
    </source>
</evidence>
<gene>
    <name evidence="1" type="ORF">QFC20_006633</name>
</gene>
<name>A0ACC2V9A0_9TREE</name>
<comment type="caution">
    <text evidence="1">The sequence shown here is derived from an EMBL/GenBank/DDBJ whole genome shotgun (WGS) entry which is preliminary data.</text>
</comment>
<keyword evidence="2" id="KW-1185">Reference proteome</keyword>
<reference evidence="1" key="1">
    <citation type="submission" date="2023-04" db="EMBL/GenBank/DDBJ databases">
        <title>Draft Genome sequencing of Naganishia species isolated from polar environments using Oxford Nanopore Technology.</title>
        <authorList>
            <person name="Leo P."/>
            <person name="Venkateswaran K."/>
        </authorList>
    </citation>
    <scope>NUCLEOTIDE SEQUENCE</scope>
    <source>
        <strain evidence="1">MNA-CCFEE 5262</strain>
    </source>
</reference>
<accession>A0ACC2V9A0</accession>
<dbReference type="EMBL" id="JASBWS010000123">
    <property type="protein sequence ID" value="KAJ9095490.1"/>
    <property type="molecule type" value="Genomic_DNA"/>
</dbReference>
<evidence type="ECO:0000313" key="1">
    <source>
        <dbReference type="EMBL" id="KAJ9095490.1"/>
    </source>
</evidence>